<reference evidence="8 9" key="1">
    <citation type="submission" date="2013-12" db="EMBL/GenBank/DDBJ databases">
        <title>Draft genome of the parsitic nematode Ancylostoma duodenale.</title>
        <authorList>
            <person name="Mitreva M."/>
        </authorList>
    </citation>
    <scope>NUCLEOTIDE SEQUENCE [LARGE SCALE GENOMIC DNA]</scope>
    <source>
        <strain evidence="8 9">Zhejiang</strain>
    </source>
</reference>
<name>A0A0C2FNR4_9BILA</name>
<evidence type="ECO:0000256" key="3">
    <source>
        <dbReference type="ARBA" id="ARBA00019618"/>
    </source>
</evidence>
<evidence type="ECO:0000256" key="1">
    <source>
        <dbReference type="ARBA" id="ARBA00004123"/>
    </source>
</evidence>
<evidence type="ECO:0000256" key="4">
    <source>
        <dbReference type="ARBA" id="ARBA00022491"/>
    </source>
</evidence>
<evidence type="ECO:0000256" key="7">
    <source>
        <dbReference type="ARBA" id="ARBA00023242"/>
    </source>
</evidence>
<keyword evidence="4" id="KW-0678">Repressor</keyword>
<organism evidence="8 9">
    <name type="scientific">Ancylostoma duodenale</name>
    <dbReference type="NCBI Taxonomy" id="51022"/>
    <lineage>
        <taxon>Eukaryota</taxon>
        <taxon>Metazoa</taxon>
        <taxon>Ecdysozoa</taxon>
        <taxon>Nematoda</taxon>
        <taxon>Chromadorea</taxon>
        <taxon>Rhabditida</taxon>
        <taxon>Rhabditina</taxon>
        <taxon>Rhabditomorpha</taxon>
        <taxon>Strongyloidea</taxon>
        <taxon>Ancylostomatidae</taxon>
        <taxon>Ancylostomatinae</taxon>
        <taxon>Ancylostoma</taxon>
    </lineage>
</organism>
<accession>A0A0C2FNR4</accession>
<evidence type="ECO:0000256" key="6">
    <source>
        <dbReference type="ARBA" id="ARBA00023163"/>
    </source>
</evidence>
<dbReference type="GO" id="GO:0045944">
    <property type="term" value="P:positive regulation of transcription by RNA polymerase II"/>
    <property type="evidence" value="ECO:0007669"/>
    <property type="project" value="TreeGrafter"/>
</dbReference>
<dbReference type="InterPro" id="IPR051139">
    <property type="entry name" value="Mediator_complx_sub13"/>
</dbReference>
<dbReference type="PANTHER" id="PTHR48249">
    <property type="entry name" value="MEDIATOR OF RNA POLYMERASE II TRANSCRIPTION SUBUNIT 13"/>
    <property type="match status" value="1"/>
</dbReference>
<protein>
    <recommendedName>
        <fullName evidence="3">Mediator of RNA polymerase II transcription subunit 13</fullName>
    </recommendedName>
</protein>
<comment type="similarity">
    <text evidence="2">Belongs to the Mediator complex subunit 13 family.</text>
</comment>
<keyword evidence="7" id="KW-0539">Nucleus</keyword>
<feature type="non-terminal residue" evidence="8">
    <location>
        <position position="140"/>
    </location>
</feature>
<evidence type="ECO:0000313" key="9">
    <source>
        <dbReference type="Proteomes" id="UP000054047"/>
    </source>
</evidence>
<dbReference type="PANTHER" id="PTHR48249:SF3">
    <property type="entry name" value="MEDIATOR OF RNA POLYMERASE II TRANSCRIPTION SUBUNIT 13"/>
    <property type="match status" value="1"/>
</dbReference>
<dbReference type="Proteomes" id="UP000054047">
    <property type="component" value="Unassembled WGS sequence"/>
</dbReference>
<sequence length="140" mass="15512">MPMATQPSREVMVPYAEGSSVVLAIILQDTILDLHFDSVFDACPICSCNTSIRARELGLYLTPPDPLRMPSHVQQAQIGSWSGFALAEGNPCTCGFRFDSTSSTDVNMLDLLRILCQQHYMGFMVHQIAQFVEQAEKAIK</sequence>
<evidence type="ECO:0000256" key="2">
    <source>
        <dbReference type="ARBA" id="ARBA00009354"/>
    </source>
</evidence>
<dbReference type="OrthoDB" id="103819at2759"/>
<dbReference type="GO" id="GO:0003713">
    <property type="term" value="F:transcription coactivator activity"/>
    <property type="evidence" value="ECO:0007669"/>
    <property type="project" value="TreeGrafter"/>
</dbReference>
<evidence type="ECO:0000313" key="8">
    <source>
        <dbReference type="EMBL" id="KIH50240.1"/>
    </source>
</evidence>
<keyword evidence="5" id="KW-0805">Transcription regulation</keyword>
<keyword evidence="6" id="KW-0804">Transcription</keyword>
<comment type="subcellular location">
    <subcellularLocation>
        <location evidence="1">Nucleus</location>
    </subcellularLocation>
</comment>
<dbReference type="GO" id="GO:0016592">
    <property type="term" value="C:mediator complex"/>
    <property type="evidence" value="ECO:0007669"/>
    <property type="project" value="TreeGrafter"/>
</dbReference>
<proteinExistence type="inferred from homology"/>
<gene>
    <name evidence="8" type="ORF">ANCDUO_19682</name>
</gene>
<dbReference type="EMBL" id="KN750315">
    <property type="protein sequence ID" value="KIH50240.1"/>
    <property type="molecule type" value="Genomic_DNA"/>
</dbReference>
<dbReference type="AlphaFoldDB" id="A0A0C2FNR4"/>
<keyword evidence="9" id="KW-1185">Reference proteome</keyword>
<evidence type="ECO:0000256" key="5">
    <source>
        <dbReference type="ARBA" id="ARBA00023015"/>
    </source>
</evidence>